<evidence type="ECO:0000256" key="5">
    <source>
        <dbReference type="ARBA" id="ARBA00022723"/>
    </source>
</evidence>
<dbReference type="SUPFAM" id="SSF81301">
    <property type="entry name" value="Nucleotidyltransferase"/>
    <property type="match status" value="1"/>
</dbReference>
<feature type="domain" description="Polymerase nucleotidyl transferase" evidence="10">
    <location>
        <begin position="15"/>
        <end position="95"/>
    </location>
</feature>
<evidence type="ECO:0000256" key="7">
    <source>
        <dbReference type="ARBA" id="ARBA00022840"/>
    </source>
</evidence>
<organism evidence="11 12">
    <name type="scientific">Candidatus Shapirobacteria bacterium CG03_land_8_20_14_0_80_39_12</name>
    <dbReference type="NCBI Taxonomy" id="1974879"/>
    <lineage>
        <taxon>Bacteria</taxon>
        <taxon>Candidatus Shapironibacteriota</taxon>
    </lineage>
</organism>
<evidence type="ECO:0000313" key="11">
    <source>
        <dbReference type="EMBL" id="PIV00682.1"/>
    </source>
</evidence>
<dbReference type="Gene3D" id="3.30.460.10">
    <property type="entry name" value="Beta Polymerase, domain 2"/>
    <property type="match status" value="1"/>
</dbReference>
<keyword evidence="3" id="KW-0808">Transferase</keyword>
<evidence type="ECO:0000256" key="2">
    <source>
        <dbReference type="ARBA" id="ARBA00022649"/>
    </source>
</evidence>
<keyword evidence="2" id="KW-1277">Toxin-antitoxin system</keyword>
<reference evidence="12" key="1">
    <citation type="submission" date="2017-09" db="EMBL/GenBank/DDBJ databases">
        <title>Depth-based differentiation of microbial function through sediment-hosted aquifers and enrichment of novel symbionts in the deep terrestrial subsurface.</title>
        <authorList>
            <person name="Probst A.J."/>
            <person name="Ladd B."/>
            <person name="Jarett J.K."/>
            <person name="Geller-Mcgrath D.E."/>
            <person name="Sieber C.M.K."/>
            <person name="Emerson J.B."/>
            <person name="Anantharaman K."/>
            <person name="Thomas B.C."/>
            <person name="Malmstrom R."/>
            <person name="Stieglmeier M."/>
            <person name="Klingl A."/>
            <person name="Woyke T."/>
            <person name="Ryan C.M."/>
            <person name="Banfield J.F."/>
        </authorList>
    </citation>
    <scope>NUCLEOTIDE SEQUENCE [LARGE SCALE GENOMIC DNA]</scope>
</reference>
<keyword evidence="6" id="KW-0547">Nucleotide-binding</keyword>
<gene>
    <name evidence="11" type="ORF">COS54_02465</name>
</gene>
<protein>
    <recommendedName>
        <fullName evidence="10">Polymerase nucleotidyl transferase domain-containing protein</fullName>
    </recommendedName>
</protein>
<evidence type="ECO:0000256" key="6">
    <source>
        <dbReference type="ARBA" id="ARBA00022741"/>
    </source>
</evidence>
<dbReference type="EMBL" id="PEVC01000045">
    <property type="protein sequence ID" value="PIV00682.1"/>
    <property type="molecule type" value="Genomic_DNA"/>
</dbReference>
<dbReference type="AlphaFoldDB" id="A0A2M7BC42"/>
<sequence length="96" mass="10760">MSIDEVKNTLLQQKAYLNDKYFVKGIGVFGSVAKSQDTTSSDIDLLVEFAKPVGFFHFSRLEDYLSGVLKKEVDLVTKDALKPAIKDSVLRDVIYV</sequence>
<evidence type="ECO:0000259" key="10">
    <source>
        <dbReference type="Pfam" id="PF01909"/>
    </source>
</evidence>
<keyword evidence="7" id="KW-0067">ATP-binding</keyword>
<evidence type="ECO:0000256" key="4">
    <source>
        <dbReference type="ARBA" id="ARBA00022695"/>
    </source>
</evidence>
<dbReference type="PANTHER" id="PTHR33571">
    <property type="entry name" value="SSL8005 PROTEIN"/>
    <property type="match status" value="1"/>
</dbReference>
<comment type="cofactor">
    <cofactor evidence="1">
        <name>Mg(2+)</name>
        <dbReference type="ChEBI" id="CHEBI:18420"/>
    </cofactor>
</comment>
<dbReference type="GO" id="GO:0046872">
    <property type="term" value="F:metal ion binding"/>
    <property type="evidence" value="ECO:0007669"/>
    <property type="project" value="UniProtKB-KW"/>
</dbReference>
<dbReference type="InterPro" id="IPR002934">
    <property type="entry name" value="Polymerase_NTP_transf_dom"/>
</dbReference>
<proteinExistence type="inferred from homology"/>
<dbReference type="GO" id="GO:0016779">
    <property type="term" value="F:nucleotidyltransferase activity"/>
    <property type="evidence" value="ECO:0007669"/>
    <property type="project" value="UniProtKB-KW"/>
</dbReference>
<dbReference type="PANTHER" id="PTHR33571:SF19">
    <property type="entry name" value="PROTEIN ADENYLYLTRANSFERASE MJ0128-RELATED"/>
    <property type="match status" value="1"/>
</dbReference>
<comment type="caution">
    <text evidence="11">The sequence shown here is derived from an EMBL/GenBank/DDBJ whole genome shotgun (WGS) entry which is preliminary data.</text>
</comment>
<dbReference type="CDD" id="cd05403">
    <property type="entry name" value="NT_KNTase_like"/>
    <property type="match status" value="1"/>
</dbReference>
<name>A0A2M7BC42_9BACT</name>
<evidence type="ECO:0000256" key="3">
    <source>
        <dbReference type="ARBA" id="ARBA00022679"/>
    </source>
</evidence>
<accession>A0A2M7BC42</accession>
<dbReference type="InterPro" id="IPR043519">
    <property type="entry name" value="NT_sf"/>
</dbReference>
<evidence type="ECO:0000256" key="9">
    <source>
        <dbReference type="ARBA" id="ARBA00038276"/>
    </source>
</evidence>
<keyword evidence="5" id="KW-0479">Metal-binding</keyword>
<evidence type="ECO:0000256" key="8">
    <source>
        <dbReference type="ARBA" id="ARBA00022842"/>
    </source>
</evidence>
<dbReference type="GO" id="GO:0005524">
    <property type="term" value="F:ATP binding"/>
    <property type="evidence" value="ECO:0007669"/>
    <property type="project" value="UniProtKB-KW"/>
</dbReference>
<evidence type="ECO:0000313" key="12">
    <source>
        <dbReference type="Proteomes" id="UP000229631"/>
    </source>
</evidence>
<comment type="similarity">
    <text evidence="9">Belongs to the MntA antitoxin family.</text>
</comment>
<dbReference type="Pfam" id="PF01909">
    <property type="entry name" value="NTP_transf_2"/>
    <property type="match status" value="1"/>
</dbReference>
<dbReference type="InterPro" id="IPR052038">
    <property type="entry name" value="Type-VII_TA_antitoxin"/>
</dbReference>
<dbReference type="Proteomes" id="UP000229631">
    <property type="component" value="Unassembled WGS sequence"/>
</dbReference>
<evidence type="ECO:0000256" key="1">
    <source>
        <dbReference type="ARBA" id="ARBA00001946"/>
    </source>
</evidence>
<keyword evidence="4" id="KW-0548">Nucleotidyltransferase</keyword>
<keyword evidence="8" id="KW-0460">Magnesium</keyword>